<organism evidence="2">
    <name type="scientific">marine metagenome</name>
    <dbReference type="NCBI Taxonomy" id="408172"/>
    <lineage>
        <taxon>unclassified sequences</taxon>
        <taxon>metagenomes</taxon>
        <taxon>ecological metagenomes</taxon>
    </lineage>
</organism>
<dbReference type="Pfam" id="PF23500">
    <property type="entry name" value="DUF7133"/>
    <property type="match status" value="1"/>
</dbReference>
<reference evidence="2" key="1">
    <citation type="submission" date="2018-05" db="EMBL/GenBank/DDBJ databases">
        <authorList>
            <person name="Lanie J.A."/>
            <person name="Ng W.-L."/>
            <person name="Kazmierczak K.M."/>
            <person name="Andrzejewski T.M."/>
            <person name="Davidsen T.M."/>
            <person name="Wayne K.J."/>
            <person name="Tettelin H."/>
            <person name="Glass J.I."/>
            <person name="Rusch D."/>
            <person name="Podicherti R."/>
            <person name="Tsui H.-C.T."/>
            <person name="Winkler M.E."/>
        </authorList>
    </citation>
    <scope>NUCLEOTIDE SEQUENCE</scope>
</reference>
<evidence type="ECO:0000313" key="2">
    <source>
        <dbReference type="EMBL" id="SVD33196.1"/>
    </source>
</evidence>
<feature type="non-terminal residue" evidence="2">
    <location>
        <position position="61"/>
    </location>
</feature>
<evidence type="ECO:0000259" key="1">
    <source>
        <dbReference type="Pfam" id="PF23500"/>
    </source>
</evidence>
<protein>
    <recommendedName>
        <fullName evidence="1">DUF7133 domain-containing protein</fullName>
    </recommendedName>
</protein>
<name>A0A382UG04_9ZZZZ</name>
<sequence length="61" mass="6979">MTNHDPAVEQANFELMPGYEVNLFASEPMFANPIHMVWDSRGRLWVACSWAYPQLKPGQKA</sequence>
<accession>A0A382UG04</accession>
<dbReference type="InterPro" id="IPR055557">
    <property type="entry name" value="DUF7133"/>
</dbReference>
<proteinExistence type="predicted"/>
<gene>
    <name evidence="2" type="ORF">METZ01_LOCUS386050</name>
</gene>
<feature type="domain" description="DUF7133" evidence="1">
    <location>
        <begin position="10"/>
        <end position="57"/>
    </location>
</feature>
<dbReference type="AlphaFoldDB" id="A0A382UG04"/>
<dbReference type="EMBL" id="UINC01143966">
    <property type="protein sequence ID" value="SVD33196.1"/>
    <property type="molecule type" value="Genomic_DNA"/>
</dbReference>